<feature type="region of interest" description="Disordered" evidence="1">
    <location>
        <begin position="351"/>
        <end position="417"/>
    </location>
</feature>
<dbReference type="OrthoDB" id="10065820at2759"/>
<organism evidence="2 3">
    <name type="scientific">Cloeon dipterum</name>
    <dbReference type="NCBI Taxonomy" id="197152"/>
    <lineage>
        <taxon>Eukaryota</taxon>
        <taxon>Metazoa</taxon>
        <taxon>Ecdysozoa</taxon>
        <taxon>Arthropoda</taxon>
        <taxon>Hexapoda</taxon>
        <taxon>Insecta</taxon>
        <taxon>Pterygota</taxon>
        <taxon>Palaeoptera</taxon>
        <taxon>Ephemeroptera</taxon>
        <taxon>Pisciforma</taxon>
        <taxon>Baetidae</taxon>
        <taxon>Cloeon</taxon>
    </lineage>
</organism>
<feature type="compositionally biased region" description="Acidic residues" evidence="1">
    <location>
        <begin position="262"/>
        <end position="276"/>
    </location>
</feature>
<feature type="compositionally biased region" description="Basic residues" evidence="1">
    <location>
        <begin position="538"/>
        <end position="563"/>
    </location>
</feature>
<reference evidence="2 3" key="1">
    <citation type="submission" date="2020-04" db="EMBL/GenBank/DDBJ databases">
        <authorList>
            <person name="Alioto T."/>
            <person name="Alioto T."/>
            <person name="Gomez Garrido J."/>
        </authorList>
    </citation>
    <scope>NUCLEOTIDE SEQUENCE [LARGE SCALE GENOMIC DNA]</scope>
</reference>
<feature type="compositionally biased region" description="Basic residues" evidence="1">
    <location>
        <begin position="520"/>
        <end position="530"/>
    </location>
</feature>
<feature type="region of interest" description="Disordered" evidence="1">
    <location>
        <begin position="199"/>
        <end position="312"/>
    </location>
</feature>
<name>A0A8S1CGI1_9INSE</name>
<dbReference type="InterPro" id="IPR031937">
    <property type="entry name" value="PNISR"/>
</dbReference>
<accession>A0A8S1CGI1</accession>
<protein>
    <recommendedName>
        <fullName evidence="4">Arginine/serine-rich protein PNISR</fullName>
    </recommendedName>
</protein>
<dbReference type="Proteomes" id="UP000494165">
    <property type="component" value="Unassembled WGS sequence"/>
</dbReference>
<evidence type="ECO:0000313" key="3">
    <source>
        <dbReference type="Proteomes" id="UP000494165"/>
    </source>
</evidence>
<evidence type="ECO:0000256" key="1">
    <source>
        <dbReference type="SAM" id="MobiDB-lite"/>
    </source>
</evidence>
<feature type="region of interest" description="Disordered" evidence="1">
    <location>
        <begin position="443"/>
        <end position="591"/>
    </location>
</feature>
<feature type="region of interest" description="Disordered" evidence="1">
    <location>
        <begin position="40"/>
        <end position="105"/>
    </location>
</feature>
<proteinExistence type="predicted"/>
<evidence type="ECO:0008006" key="4">
    <source>
        <dbReference type="Google" id="ProtNLM"/>
    </source>
</evidence>
<gene>
    <name evidence="2" type="ORF">CLODIP_2_CD01130</name>
</gene>
<dbReference type="EMBL" id="CADEPI010000031">
    <property type="protein sequence ID" value="CAB3367476.1"/>
    <property type="molecule type" value="Genomic_DNA"/>
</dbReference>
<dbReference type="PANTHER" id="PTHR31518">
    <property type="entry name" value="ARGININE/SERINE-RICH PROTEIN PNISR"/>
    <property type="match status" value="1"/>
</dbReference>
<keyword evidence="3" id="KW-1185">Reference proteome</keyword>
<feature type="compositionally biased region" description="Low complexity" evidence="1">
    <location>
        <begin position="83"/>
        <end position="99"/>
    </location>
</feature>
<sequence>MPQQWALNPAAYQNMSNEQVDWARLAQQWIMMKDSIPMAPPPPHLSIPQPAPPGSTVLEEEGGEAPMDISKDEDLSHPGGESQPWNNGNNWQQPWNRQGYWSKNEGRFPPSGNDLNRGDYYSSFYDMPGKSTGYNSHGFDGMPGGPGQHQMAPFIRPRHQWEGKNMKIDRRFQNAAQNAPTVVPEEEPAPVIDAAKRRTLPSWIREGLEKMEREKQKREEKEKVEQEREEAKRQRLREEQQALLELEAEKTGIPVKSKFESDSEENDGEEVEEEEELKPVTLTEQTPRPRRRFHDGPVEPETKSPWSEKPTLSYAELMLSVRRTMTELLAEVTNSEIETLGEEALRKALTKASAKRQPAKNNVALAPSKTSLGLAIYGSESEGSSSESDTEDPRNSSKSRTNLRQDSDNDSDEDIKETIRKKQQEFIVKEREIAAIVAEAKEREQKAALNSVKSGAESVESVKDSSDIGQPQRQVESIKEHSNADEGKNGKSAKNDKTERKQRSRSRSSSASSSSSHSSRSSRQKKRKKEKRDQVRVRDRKKDRKRRRSSSGSRRSKSPRHRSRELEEGGPDPPTATGRHDAGADPGRILQGGGGGGGALLLVLVHLTEGVEKGDNFFFIVIFAPRARFICT</sequence>
<dbReference type="Pfam" id="PF15996">
    <property type="entry name" value="PNISR"/>
    <property type="match status" value="1"/>
</dbReference>
<feature type="compositionally biased region" description="Basic and acidic residues" evidence="1">
    <location>
        <begin position="476"/>
        <end position="501"/>
    </location>
</feature>
<feature type="compositionally biased region" description="Basic and acidic residues" evidence="1">
    <location>
        <begin position="206"/>
        <end position="240"/>
    </location>
</feature>
<evidence type="ECO:0000313" key="2">
    <source>
        <dbReference type="EMBL" id="CAB3367476.1"/>
    </source>
</evidence>
<feature type="compositionally biased region" description="Low complexity" evidence="1">
    <location>
        <begin position="378"/>
        <end position="387"/>
    </location>
</feature>
<feature type="compositionally biased region" description="Low complexity" evidence="1">
    <location>
        <begin position="507"/>
        <end position="519"/>
    </location>
</feature>
<dbReference type="AlphaFoldDB" id="A0A8S1CGI1"/>
<comment type="caution">
    <text evidence="2">The sequence shown here is derived from an EMBL/GenBank/DDBJ whole genome shotgun (WGS) entry which is preliminary data.</text>
</comment>
<feature type="compositionally biased region" description="Pro residues" evidence="1">
    <location>
        <begin position="40"/>
        <end position="53"/>
    </location>
</feature>